<dbReference type="Gene3D" id="3.40.50.300">
    <property type="entry name" value="P-loop containing nucleotide triphosphate hydrolases"/>
    <property type="match status" value="1"/>
</dbReference>
<dbReference type="PROSITE" id="PS50994">
    <property type="entry name" value="INTEGRASE"/>
    <property type="match status" value="1"/>
</dbReference>
<name>A0ABQ1CQT1_STRDI</name>
<dbReference type="InterPro" id="IPR012337">
    <property type="entry name" value="RNaseH-like_sf"/>
</dbReference>
<feature type="compositionally biased region" description="Low complexity" evidence="1">
    <location>
        <begin position="669"/>
        <end position="680"/>
    </location>
</feature>
<comment type="caution">
    <text evidence="3">The sequence shown here is derived from an EMBL/GenBank/DDBJ whole genome shotgun (WGS) entry which is preliminary data.</text>
</comment>
<feature type="region of interest" description="Disordered" evidence="1">
    <location>
        <begin position="931"/>
        <end position="952"/>
    </location>
</feature>
<dbReference type="Gene3D" id="3.30.420.10">
    <property type="entry name" value="Ribonuclease H-like superfamily/Ribonuclease H"/>
    <property type="match status" value="1"/>
</dbReference>
<proteinExistence type="predicted"/>
<dbReference type="Pfam" id="PF05621">
    <property type="entry name" value="TniB"/>
    <property type="match status" value="1"/>
</dbReference>
<feature type="compositionally biased region" description="Basic and acidic residues" evidence="1">
    <location>
        <begin position="592"/>
        <end position="603"/>
    </location>
</feature>
<dbReference type="InterPro" id="IPR001584">
    <property type="entry name" value="Integrase_cat-core"/>
</dbReference>
<reference evidence="3 4" key="1">
    <citation type="submission" date="2020-02" db="EMBL/GenBank/DDBJ databases">
        <title>Whole genome shotgun sequence of Streptomyces diastaticus subsp. diastaticus NBRC 13412.</title>
        <authorList>
            <person name="Ichikawa N."/>
            <person name="Komaki H."/>
            <person name="Tamura T."/>
        </authorList>
    </citation>
    <scope>NUCLEOTIDE SEQUENCE [LARGE SCALE GENOMIC DNA]</scope>
    <source>
        <strain evidence="3 4">NBRC 13412</strain>
    </source>
</reference>
<dbReference type="EMBL" id="BLLN01000003">
    <property type="protein sequence ID" value="GFH72734.1"/>
    <property type="molecule type" value="Genomic_DNA"/>
</dbReference>
<dbReference type="InterPro" id="IPR027417">
    <property type="entry name" value="P-loop_NTPase"/>
</dbReference>
<dbReference type="InterPro" id="IPR008868">
    <property type="entry name" value="TniB"/>
</dbReference>
<feature type="compositionally biased region" description="Low complexity" evidence="1">
    <location>
        <begin position="612"/>
        <end position="631"/>
    </location>
</feature>
<evidence type="ECO:0000256" key="1">
    <source>
        <dbReference type="SAM" id="MobiDB-lite"/>
    </source>
</evidence>
<evidence type="ECO:0000313" key="3">
    <source>
        <dbReference type="EMBL" id="GFH72734.1"/>
    </source>
</evidence>
<gene>
    <name evidence="3" type="ORF">Sdia_35020</name>
</gene>
<sequence>MIGFLDTAVRLRSQGGSFQIVLTAELLADPTFRTADAAAGPEVPVRENVVTLSPGALLDGLPDTEIERVTELEGHLLEATTGYRSVTAQAEGADPHPDFHPDLPARQRIARKAKELGMTDRRLWDVLGAWRAEGLWALVDRRKHKVSNPLAGVDAKIIEAILDQHAAEIEDSTGTLDRFHRRVQNRLDAKHGAGAVRLPSRATFHRYTQLLLKGRHTFGASTTRRTTAQQPDRIFGHLIAHRPGEVVLMDSTPLDIRAWDPATDTTHGVELTVALDLATRSLLSWRITPEATKAVDVGLLLIDAMTPEPMRPGWADRLRYQMARIPLPRKLDYHQRLADGAARPVVFPETLIIDHGKQFDSDVVHRACTRLGINLQLGRKGKPTDKPQVEAVFATINNQFSKHVAGYKGNDVVHRGKNVEQAARWSIPDLEDLFAEYVVSVYQRRRHDGLIMPGFPDLRLSPNEAYSLAVARSGYVACPTDPELYYELLPIQWRTIQPYGVEYQYLTYDADILYRYRKSTSPYPGGKWPIRIDPRNVLHAYFQDPADGAWHVLRWTHAGSDHVPFTDVTLREAIRLVTARRGNPDNQDEVADPLRELQNRTDAPETGPPPTGAGECGMPNAPAPSPATSTAPPRPPTRQAPPAWTASPRSRPSPTLMTIPTTRHPLGRTASTSETSAPSPSGHPATRRRKADMIHPGFSEPRTKEEWRAYLAAIEHSPRMPAMPTWAAYQAMDEAEREVFNEARDDYHSAFIILRTPPMDRIHAQITKKLKLNKGAPAGARPGIVIDGPPTVGKSTLVKTFAADYEMGLRRKFPERFDAAGPDYIPVVYISVPAGATPKMLSAAIAEYMNLELPRTGATSTEITTLVLKALRKCGTQLVIIDDIHFLDVSAKDGRLANDHLKNLANFCAATFVYTGVEVLKSGLFLEGRSPVDEPPVHTTAGTTEGPAGRATQTSGRFTLFQLDRFKIDTLTAAREWALVVKSMEEELGLFKHKPGYLDWEHLHDRTGGSINSLSILIREAALDAVATGSERITKKITNQIVLPRASEEFYRSKRKRRRNPPPPQSAEGEAEAI</sequence>
<feature type="region of interest" description="Disordered" evidence="1">
    <location>
        <begin position="1051"/>
        <end position="1074"/>
    </location>
</feature>
<keyword evidence="4" id="KW-1185">Reference proteome</keyword>
<dbReference type="SUPFAM" id="SSF52540">
    <property type="entry name" value="P-loop containing nucleoside triphosphate hydrolases"/>
    <property type="match status" value="1"/>
</dbReference>
<dbReference type="Proteomes" id="UP000472710">
    <property type="component" value="Unassembled WGS sequence"/>
</dbReference>
<evidence type="ECO:0000259" key="2">
    <source>
        <dbReference type="PROSITE" id="PS50994"/>
    </source>
</evidence>
<dbReference type="InterPro" id="IPR036397">
    <property type="entry name" value="RNaseH_sf"/>
</dbReference>
<feature type="compositionally biased region" description="Polar residues" evidence="1">
    <location>
        <begin position="647"/>
        <end position="661"/>
    </location>
</feature>
<accession>A0ABQ1CQT1</accession>
<evidence type="ECO:0000313" key="4">
    <source>
        <dbReference type="Proteomes" id="UP000472710"/>
    </source>
</evidence>
<organism evidence="3 4">
    <name type="scientific">Streptomyces diastaticus subsp. diastaticus</name>
    <dbReference type="NCBI Taxonomy" id="68040"/>
    <lineage>
        <taxon>Bacteria</taxon>
        <taxon>Bacillati</taxon>
        <taxon>Actinomycetota</taxon>
        <taxon>Actinomycetes</taxon>
        <taxon>Kitasatosporales</taxon>
        <taxon>Streptomycetaceae</taxon>
        <taxon>Streptomyces</taxon>
        <taxon>Streptomyces diastaticus group</taxon>
    </lineage>
</organism>
<feature type="region of interest" description="Disordered" evidence="1">
    <location>
        <begin position="580"/>
        <end position="698"/>
    </location>
</feature>
<protein>
    <recommendedName>
        <fullName evidence="2">Integrase catalytic domain-containing protein</fullName>
    </recommendedName>
</protein>
<feature type="domain" description="Integrase catalytic" evidence="2">
    <location>
        <begin position="239"/>
        <end position="470"/>
    </location>
</feature>
<dbReference type="SUPFAM" id="SSF53098">
    <property type="entry name" value="Ribonuclease H-like"/>
    <property type="match status" value="1"/>
</dbReference>